<protein>
    <recommendedName>
        <fullName evidence="1">holo-[acyl-carrier-protein] synthase</fullName>
        <ecNumber evidence="1">2.7.8.7</ecNumber>
    </recommendedName>
</protein>
<dbReference type="PANTHER" id="PTHR12215:SF15">
    <property type="entry name" value="4'-PHOSPHOPANTETHEINYL TRANSFERASE SUPERFAMILY-RELATED"/>
    <property type="match status" value="1"/>
</dbReference>
<gene>
    <name evidence="5" type="ORF">MICPUCDRAFT_63075</name>
</gene>
<dbReference type="GO" id="GO:0005829">
    <property type="term" value="C:cytosol"/>
    <property type="evidence" value="ECO:0007669"/>
    <property type="project" value="TreeGrafter"/>
</dbReference>
<dbReference type="RefSeq" id="XP_003061794.1">
    <property type="nucleotide sequence ID" value="XM_003061748.1"/>
</dbReference>
<dbReference type="InterPro" id="IPR037143">
    <property type="entry name" value="4-PPantetheinyl_Trfase_dom_sf"/>
</dbReference>
<evidence type="ECO:0000313" key="5">
    <source>
        <dbReference type="EMBL" id="EEH54424.1"/>
    </source>
</evidence>
<dbReference type="eggNOG" id="KOG0945">
    <property type="taxonomic scope" value="Eukaryota"/>
</dbReference>
<feature type="region of interest" description="Disordered" evidence="3">
    <location>
        <begin position="472"/>
        <end position="493"/>
    </location>
</feature>
<dbReference type="STRING" id="564608.C1N1D3"/>
<dbReference type="EMBL" id="GG663744">
    <property type="protein sequence ID" value="EEH54424.1"/>
    <property type="molecule type" value="Genomic_DNA"/>
</dbReference>
<organism evidence="6">
    <name type="scientific">Micromonas pusilla (strain CCMP1545)</name>
    <name type="common">Picoplanktonic green alga</name>
    <dbReference type="NCBI Taxonomy" id="564608"/>
    <lineage>
        <taxon>Eukaryota</taxon>
        <taxon>Viridiplantae</taxon>
        <taxon>Chlorophyta</taxon>
        <taxon>Mamiellophyceae</taxon>
        <taxon>Mamiellales</taxon>
        <taxon>Mamiellaceae</taxon>
        <taxon>Micromonas</taxon>
    </lineage>
</organism>
<dbReference type="EC" id="2.7.8.7" evidence="1"/>
<feature type="domain" description="4'-phosphopantetheinyl transferase" evidence="4">
    <location>
        <begin position="316"/>
        <end position="395"/>
    </location>
</feature>
<feature type="region of interest" description="Disordered" evidence="3">
    <location>
        <begin position="73"/>
        <end position="153"/>
    </location>
</feature>
<sequence>MSRPTRVARPGTGAIARARENPSFERLDRRRFQQNLTRRRAHLTHSTSRAMRAATFALARAAPARAARSAFHAASCRGRGGDASTSASSRAARASPPVGFPRRSLARCHHHHQHHHLHRRRAALSPRATSSSSSSSRWSSVRASPSAPRLDDHVEIPNVGDVHLWFADLAEVASDPDLASRCASSLLSPAERAALDAEGDALTADARTRRDITSKAFTRAVLARYLGRGIDPADLTFAIGPHGKPRLMGAEGTRFLYRLNNRPDARRIRYSLSHCDRLAVLAVTSAPAVEDVPLLADIEAENKTPLNEPFRAVYEIGVDCEDERRRTSASADALARRWLSAAEAARLDAIEDDDVRATAFMRLWTLKEAYVKALGTGIAAHALSGFDVAVTRGEEEEEGSKRLNASTTSSGGDRGGGGVGLDRASDAPGSIALTERGDGWESSADRWRFALVRPTPTDSLVAAVCVWGGGGVGEEEAEEGGGGGEVDADDDAATRAPTIISRWFVPLVKEDAERPPPEVIAVSSHFRAS</sequence>
<name>C1N1D3_MICPC</name>
<dbReference type="GO" id="GO:0019878">
    <property type="term" value="P:lysine biosynthetic process via aminoadipic acid"/>
    <property type="evidence" value="ECO:0007669"/>
    <property type="project" value="TreeGrafter"/>
</dbReference>
<proteinExistence type="predicted"/>
<dbReference type="InterPro" id="IPR050559">
    <property type="entry name" value="P-Pant_transferase_sf"/>
</dbReference>
<feature type="region of interest" description="Disordered" evidence="3">
    <location>
        <begin position="394"/>
        <end position="437"/>
    </location>
</feature>
<dbReference type="Proteomes" id="UP000001876">
    <property type="component" value="Unassembled WGS sequence"/>
</dbReference>
<reference evidence="5 6" key="1">
    <citation type="journal article" date="2009" name="Science">
        <title>Green evolution and dynamic adaptations revealed by genomes of the marine picoeukaryotes Micromonas.</title>
        <authorList>
            <person name="Worden A.Z."/>
            <person name="Lee J.H."/>
            <person name="Mock T."/>
            <person name="Rouze P."/>
            <person name="Simmons M.P."/>
            <person name="Aerts A.L."/>
            <person name="Allen A.E."/>
            <person name="Cuvelier M.L."/>
            <person name="Derelle E."/>
            <person name="Everett M.V."/>
            <person name="Foulon E."/>
            <person name="Grimwood J."/>
            <person name="Gundlach H."/>
            <person name="Henrissat B."/>
            <person name="Napoli C."/>
            <person name="McDonald S.M."/>
            <person name="Parker M.S."/>
            <person name="Rombauts S."/>
            <person name="Salamov A."/>
            <person name="Von Dassow P."/>
            <person name="Badger J.H."/>
            <person name="Coutinho P.M."/>
            <person name="Demir E."/>
            <person name="Dubchak I."/>
            <person name="Gentemann C."/>
            <person name="Eikrem W."/>
            <person name="Gready J.E."/>
            <person name="John U."/>
            <person name="Lanier W."/>
            <person name="Lindquist E.A."/>
            <person name="Lucas S."/>
            <person name="Mayer K.F."/>
            <person name="Moreau H."/>
            <person name="Not F."/>
            <person name="Otillar R."/>
            <person name="Panaud O."/>
            <person name="Pangilinan J."/>
            <person name="Paulsen I."/>
            <person name="Piegu B."/>
            <person name="Poliakov A."/>
            <person name="Robbens S."/>
            <person name="Schmutz J."/>
            <person name="Toulza E."/>
            <person name="Wyss T."/>
            <person name="Zelensky A."/>
            <person name="Zhou K."/>
            <person name="Armbrust E.V."/>
            <person name="Bhattacharya D."/>
            <person name="Goodenough U.W."/>
            <person name="Van de Peer Y."/>
            <person name="Grigoriev I.V."/>
        </authorList>
    </citation>
    <scope>NUCLEOTIDE SEQUENCE [LARGE SCALE GENOMIC DNA]</scope>
    <source>
        <strain evidence="5 6">CCMP1545</strain>
    </source>
</reference>
<evidence type="ECO:0000313" key="6">
    <source>
        <dbReference type="Proteomes" id="UP000001876"/>
    </source>
</evidence>
<dbReference type="GO" id="GO:0008897">
    <property type="term" value="F:holo-[acyl-carrier-protein] synthase activity"/>
    <property type="evidence" value="ECO:0007669"/>
    <property type="project" value="UniProtKB-EC"/>
</dbReference>
<dbReference type="GeneID" id="9687233"/>
<dbReference type="OMA" id="ARHHATW"/>
<dbReference type="PANTHER" id="PTHR12215">
    <property type="entry name" value="PHOSPHOPANTETHEINE TRANSFERASE"/>
    <property type="match status" value="1"/>
</dbReference>
<evidence type="ECO:0000256" key="2">
    <source>
        <dbReference type="ARBA" id="ARBA00022679"/>
    </source>
</evidence>
<feature type="compositionally biased region" description="Low complexity" evidence="3">
    <location>
        <begin position="82"/>
        <end position="95"/>
    </location>
</feature>
<dbReference type="SUPFAM" id="SSF56214">
    <property type="entry name" value="4'-phosphopantetheinyl transferase"/>
    <property type="match status" value="2"/>
</dbReference>
<dbReference type="Gene3D" id="3.90.470.20">
    <property type="entry name" value="4'-phosphopantetheinyl transferase domain"/>
    <property type="match status" value="2"/>
</dbReference>
<evidence type="ECO:0000259" key="4">
    <source>
        <dbReference type="Pfam" id="PF01648"/>
    </source>
</evidence>
<dbReference type="OrthoDB" id="498338at2759"/>
<dbReference type="Pfam" id="PF01648">
    <property type="entry name" value="ACPS"/>
    <property type="match status" value="1"/>
</dbReference>
<accession>C1N1D3</accession>
<dbReference type="KEGG" id="mpp:MICPUCDRAFT_63075"/>
<dbReference type="AlphaFoldDB" id="C1N1D3"/>
<evidence type="ECO:0000256" key="3">
    <source>
        <dbReference type="SAM" id="MobiDB-lite"/>
    </source>
</evidence>
<keyword evidence="2" id="KW-0808">Transferase</keyword>
<evidence type="ECO:0000256" key="1">
    <source>
        <dbReference type="ARBA" id="ARBA00013172"/>
    </source>
</evidence>
<feature type="compositionally biased region" description="Low complexity" evidence="3">
    <location>
        <begin position="123"/>
        <end position="148"/>
    </location>
</feature>
<feature type="compositionally biased region" description="Basic residues" evidence="3">
    <location>
        <begin position="104"/>
        <end position="122"/>
    </location>
</feature>
<keyword evidence="6" id="KW-1185">Reference proteome</keyword>
<dbReference type="InterPro" id="IPR008278">
    <property type="entry name" value="4-PPantetheinyl_Trfase_dom"/>
</dbReference>
<dbReference type="GO" id="GO:0000287">
    <property type="term" value="F:magnesium ion binding"/>
    <property type="evidence" value="ECO:0007669"/>
    <property type="project" value="InterPro"/>
</dbReference>